<dbReference type="Gene3D" id="3.40.50.300">
    <property type="entry name" value="P-loop containing nucleotide triphosphate hydrolases"/>
    <property type="match status" value="1"/>
</dbReference>
<dbReference type="InterPro" id="IPR024628">
    <property type="entry name" value="Sulfotransferase_Stf0_dom"/>
</dbReference>
<dbReference type="SUPFAM" id="SSF52540">
    <property type="entry name" value="P-loop containing nucleoside triphosphate hydrolases"/>
    <property type="match status" value="1"/>
</dbReference>
<evidence type="ECO:0000259" key="1">
    <source>
        <dbReference type="Pfam" id="PF09037"/>
    </source>
</evidence>
<evidence type="ECO:0000313" key="2">
    <source>
        <dbReference type="EMBL" id="AFT74189.1"/>
    </source>
</evidence>
<dbReference type="RefSeq" id="WP_014976238.1">
    <property type="nucleotide sequence ID" value="NC_018678.1"/>
</dbReference>
<protein>
    <submittedName>
        <fullName evidence="2">Stf0 sulfotransferase</fullName>
    </submittedName>
</protein>
<feature type="domain" description="Sulphotransferase Stf0" evidence="1">
    <location>
        <begin position="27"/>
        <end position="238"/>
    </location>
</feature>
<sequence>MEQHLYEEQFNEIYDFRECTSVKKTLVIASTPRSGSHFLGHALHQTNHFGFPLEYANPTNLARWEEVLNVKGVKNVLNTLKTKRTSSNGVFSIKAHFSHLQQFGGLREFAQLLGNPYFVMLTRRDILSQAISLSIARQTGVWISGQQAMSENIKYDEKDICFCLKRTILHNASWKYLLASTGVRYIEITFEEARAKLPHTVCAIADFMDIDLPLETATLSPVTKKQSNSINEEFKEKFLQSKQSEMLLDVDLALGLKSKKKQLKELLFS</sequence>
<dbReference type="Pfam" id="PF09037">
    <property type="entry name" value="Sulphotransf"/>
    <property type="match status" value="1"/>
</dbReference>
<dbReference type="KEGG" id="amg:AMEC673_07475"/>
<accession>A0AB32ZXH7</accession>
<proteinExistence type="predicted"/>
<dbReference type="InterPro" id="IPR027417">
    <property type="entry name" value="P-loop_NTPase"/>
</dbReference>
<dbReference type="Proteomes" id="UP000006296">
    <property type="component" value="Chromosome"/>
</dbReference>
<gene>
    <name evidence="2" type="ordered locus">AMEC673_07475</name>
</gene>
<name>A0AB32ZXH7_ALTME</name>
<dbReference type="AlphaFoldDB" id="A0AB32ZXH7"/>
<reference evidence="3" key="1">
    <citation type="journal article" date="2012" name="Sci. Rep.">
        <title>Genomes of surface isolates of Alteromonas macleodii: the life of a widespread marine opportunistic copiotroph.</title>
        <authorList>
            <person name="Lopez-Perez M."/>
            <person name="Gonzaga A."/>
            <person name="Martin-Cuadrado A.B."/>
            <person name="Onyshchenko O."/>
            <person name="Ghavidel A."/>
            <person name="Ghai R."/>
            <person name="Rodriguez-Valera F."/>
        </authorList>
    </citation>
    <scope>NUCLEOTIDE SEQUENCE [LARGE SCALE GENOMIC DNA]</scope>
    <source>
        <strain evidence="3">English Channel 673</strain>
    </source>
</reference>
<evidence type="ECO:0000313" key="3">
    <source>
        <dbReference type="Proteomes" id="UP000006296"/>
    </source>
</evidence>
<dbReference type="EMBL" id="CP003844">
    <property type="protein sequence ID" value="AFT74189.1"/>
    <property type="molecule type" value="Genomic_DNA"/>
</dbReference>
<organism evidence="2 3">
    <name type="scientific">Alteromonas macleodii (strain English Channel 673)</name>
    <dbReference type="NCBI Taxonomy" id="1004788"/>
    <lineage>
        <taxon>Bacteria</taxon>
        <taxon>Pseudomonadati</taxon>
        <taxon>Pseudomonadota</taxon>
        <taxon>Gammaproteobacteria</taxon>
        <taxon>Alteromonadales</taxon>
        <taxon>Alteromonadaceae</taxon>
        <taxon>Alteromonas/Salinimonas group</taxon>
        <taxon>Alteromonas</taxon>
    </lineage>
</organism>